<dbReference type="RefSeq" id="WP_269876560.1">
    <property type="nucleotide sequence ID" value="NZ_JAPZVM010000001.1"/>
</dbReference>
<dbReference type="Pfam" id="PF00128">
    <property type="entry name" value="Alpha-amylase"/>
    <property type="match status" value="1"/>
</dbReference>
<keyword evidence="3" id="KW-0326">Glycosidase</keyword>
<dbReference type="Gene3D" id="2.60.40.1180">
    <property type="entry name" value="Golgi alpha-mannosidase II"/>
    <property type="match status" value="1"/>
</dbReference>
<keyword evidence="3" id="KW-0378">Hydrolase</keyword>
<dbReference type="InterPro" id="IPR049117">
    <property type="entry name" value="pulA_all-beta"/>
</dbReference>
<proteinExistence type="inferred from homology"/>
<evidence type="ECO:0000259" key="2">
    <source>
        <dbReference type="SMART" id="SM00642"/>
    </source>
</evidence>
<protein>
    <submittedName>
        <fullName evidence="3">Type I pullulanase</fullName>
        <ecNumber evidence="3">3.2.1.41</ecNumber>
    </submittedName>
</protein>
<dbReference type="EMBL" id="JAPZVM010000001">
    <property type="protein sequence ID" value="MCZ8371547.1"/>
    <property type="molecule type" value="Genomic_DNA"/>
</dbReference>
<feature type="domain" description="Glycosyl hydrolase family 13 catalytic" evidence="2">
    <location>
        <begin position="160"/>
        <end position="565"/>
    </location>
</feature>
<dbReference type="PROSITE" id="PS51257">
    <property type="entry name" value="PROKAR_LIPOPROTEIN"/>
    <property type="match status" value="1"/>
</dbReference>
<dbReference type="NCBIfam" id="TIGR02104">
    <property type="entry name" value="pulA_typeI"/>
    <property type="match status" value="1"/>
</dbReference>
<dbReference type="GO" id="GO:0051060">
    <property type="term" value="F:pullulanase activity"/>
    <property type="evidence" value="ECO:0007669"/>
    <property type="project" value="UniProtKB-EC"/>
</dbReference>
<dbReference type="InterPro" id="IPR006047">
    <property type="entry name" value="GH13_cat_dom"/>
</dbReference>
<dbReference type="Gene3D" id="2.60.40.10">
    <property type="entry name" value="Immunoglobulins"/>
    <property type="match status" value="1"/>
</dbReference>
<dbReference type="SUPFAM" id="SSF51445">
    <property type="entry name" value="(Trans)glycosidases"/>
    <property type="match status" value="1"/>
</dbReference>
<comment type="caution">
    <text evidence="3">The sequence shown here is derived from an EMBL/GenBank/DDBJ whole genome shotgun (WGS) entry which is preliminary data.</text>
</comment>
<dbReference type="InterPro" id="IPR013780">
    <property type="entry name" value="Glyco_hydro_b"/>
</dbReference>
<evidence type="ECO:0000256" key="1">
    <source>
        <dbReference type="ARBA" id="ARBA00008061"/>
    </source>
</evidence>
<dbReference type="Gene3D" id="3.20.20.80">
    <property type="entry name" value="Glycosidases"/>
    <property type="match status" value="1"/>
</dbReference>
<dbReference type="Pfam" id="PF02922">
    <property type="entry name" value="CBM_48"/>
    <property type="match status" value="1"/>
</dbReference>
<dbReference type="SUPFAM" id="SSF81296">
    <property type="entry name" value="E set domains"/>
    <property type="match status" value="1"/>
</dbReference>
<name>A0ABT4PER7_9BACT</name>
<dbReference type="InterPro" id="IPR014756">
    <property type="entry name" value="Ig_E-set"/>
</dbReference>
<reference evidence="3" key="1">
    <citation type="submission" date="2022-12" db="EMBL/GenBank/DDBJ databases">
        <title>Phocaeicola acetigenes sp. nov., isolated feces from a healthy human.</title>
        <authorList>
            <person name="Do H."/>
            <person name="Ha Y.B."/>
            <person name="Kim J.-S."/>
            <person name="Suh M.K."/>
            <person name="Kim H.S."/>
            <person name="Lee J.-S."/>
        </authorList>
    </citation>
    <scope>NUCLEOTIDE SEQUENCE</scope>
    <source>
        <strain evidence="3">KGMB11183</strain>
    </source>
</reference>
<comment type="similarity">
    <text evidence="1">Belongs to the glycosyl hydrolase 13 family.</text>
</comment>
<dbReference type="CDD" id="cd11341">
    <property type="entry name" value="AmyAc_Pullulanase_LD-like"/>
    <property type="match status" value="1"/>
</dbReference>
<dbReference type="InterPro" id="IPR013783">
    <property type="entry name" value="Ig-like_fold"/>
</dbReference>
<gene>
    <name evidence="3" type="primary">pulA</name>
    <name evidence="3" type="ORF">O6P32_02355</name>
</gene>
<organism evidence="3 4">
    <name type="scientific">Phocaeicola acetigenes</name>
    <dbReference type="NCBI Taxonomy" id="3016083"/>
    <lineage>
        <taxon>Bacteria</taxon>
        <taxon>Pseudomonadati</taxon>
        <taxon>Bacteroidota</taxon>
        <taxon>Bacteroidia</taxon>
        <taxon>Bacteroidales</taxon>
        <taxon>Bacteroidaceae</taxon>
        <taxon>Phocaeicola</taxon>
    </lineage>
</organism>
<dbReference type="PANTHER" id="PTHR43002">
    <property type="entry name" value="GLYCOGEN DEBRANCHING ENZYME"/>
    <property type="match status" value="1"/>
</dbReference>
<evidence type="ECO:0000313" key="4">
    <source>
        <dbReference type="Proteomes" id="UP001141933"/>
    </source>
</evidence>
<sequence length="665" mass="74739">MKIRCFIAMSMLALCGCNHSHQKAYSSFDEYPFFEGKWEEMVYSPSETKFALWAPTAQEVRVLLYEEGQGGSSYRMIPMEAVNDGMWEAVVNENLAGKFYTFNVKIDDVWQGDTPGVMAKAVGVNGDRAAILDLDSTDPEGWKQDVRPSLKSFADIMIYEMHHRDFSIDTVAGIRNRGKFLALTEEGTHTFLGEKTGIDHLKELGITHVHLLPSFDFSSVDETKLEKPQYNWGYDPKNYNVPDGSYSTDPYRPEVRIREFKQMVMALHKAGIRVIMDVVYNHTALTKGSNFERTVPGYFYRTDEEGKFANASGCGNETASDRAMMRKYMVESVVYWATEYHIDGFRFDLMGIHDIETMKAIRAALDKVDPTIYIYGEGWAAGKPQLPEDQLAMKNNTYQMPGIAAFSDEYRDSLRGAWGDDSKGAFVIGKPGHEAGIKFGIVGGVKHPQVNTDSVHRVPKIWANQPTQFISYVSCHDDLCLTDRLKTTLPKASLQELRTLQKLAETAVFTSQGVPFIFAGDEVLRDKKGVANSYNSPDEINAIDWRNKTHNREVFDYIKELIAMRKAHPAFRMGDADLIRKHLEFIPVQATNVVAFCLKGNPCGDSWRNTVVVLNARTEPITVTVPEGLYRIVCKDGKIDLKNGFGHANGGKLTVGPRSAMIAHQ</sequence>
<dbReference type="Pfam" id="PF21653">
    <property type="entry name" value="pulA_all-beta"/>
    <property type="match status" value="1"/>
</dbReference>
<dbReference type="SMART" id="SM00642">
    <property type="entry name" value="Aamy"/>
    <property type="match status" value="1"/>
</dbReference>
<dbReference type="CDD" id="cd02860">
    <property type="entry name" value="E_set_Pullulanase"/>
    <property type="match status" value="1"/>
</dbReference>
<keyword evidence="4" id="KW-1185">Reference proteome</keyword>
<dbReference type="InterPro" id="IPR011840">
    <property type="entry name" value="PulA_typeI"/>
</dbReference>
<dbReference type="InterPro" id="IPR004193">
    <property type="entry name" value="Glyco_hydro_13_N"/>
</dbReference>
<dbReference type="EC" id="3.2.1.41" evidence="3"/>
<accession>A0ABT4PER7</accession>
<evidence type="ECO:0000313" key="3">
    <source>
        <dbReference type="EMBL" id="MCZ8371547.1"/>
    </source>
</evidence>
<dbReference type="InterPro" id="IPR017853">
    <property type="entry name" value="GH"/>
</dbReference>
<dbReference type="Proteomes" id="UP001141933">
    <property type="component" value="Unassembled WGS sequence"/>
</dbReference>